<dbReference type="RefSeq" id="XP_013170564.1">
    <property type="nucleotide sequence ID" value="XM_013315110.1"/>
</dbReference>
<dbReference type="GeneID" id="106119970"/>
<reference evidence="1 2" key="1">
    <citation type="submission" date="2025-04" db="UniProtKB">
        <authorList>
            <consortium name="RefSeq"/>
        </authorList>
    </citation>
    <scope>IDENTIFICATION</scope>
</reference>
<dbReference type="RefSeq" id="XP_013170565.1">
    <property type="nucleotide sequence ID" value="XM_013315111.1"/>
</dbReference>
<organism evidence="3">
    <name type="scientific">Papilio xuthus</name>
    <name type="common">Asian swallowtail butterfly</name>
    <dbReference type="NCBI Taxonomy" id="66420"/>
    <lineage>
        <taxon>Eukaryota</taxon>
        <taxon>Metazoa</taxon>
        <taxon>Ecdysozoa</taxon>
        <taxon>Arthropoda</taxon>
        <taxon>Hexapoda</taxon>
        <taxon>Insecta</taxon>
        <taxon>Pterygota</taxon>
        <taxon>Neoptera</taxon>
        <taxon>Endopterygota</taxon>
        <taxon>Lepidoptera</taxon>
        <taxon>Glossata</taxon>
        <taxon>Ditrysia</taxon>
        <taxon>Papilionoidea</taxon>
        <taxon>Papilionidae</taxon>
        <taxon>Papilioninae</taxon>
        <taxon>Papilio</taxon>
    </lineage>
</organism>
<evidence type="ECO:0000313" key="3">
    <source>
        <dbReference type="RefSeq" id="XP_013170565.1"/>
    </source>
</evidence>
<evidence type="ECO:0000313" key="2">
    <source>
        <dbReference type="RefSeq" id="XP_013170564.1"/>
    </source>
</evidence>
<name>A0AAJ6ZDY8_PAPXU</name>
<protein>
    <submittedName>
        <fullName evidence="1 2">Uncharacterized protein LOC106119970</fullName>
    </submittedName>
</protein>
<accession>A0AAJ6ZDY8</accession>
<proteinExistence type="predicted"/>
<dbReference type="AlphaFoldDB" id="A0AAJ6ZDY8"/>
<sequence>MKKQVAVMPSLEVLIERLPQAILDAAIGPIRVMQEMPKPDTSIQDPLKYLPKTELVHDLPKKSMPSLQVTLERLPKKLMTNLLAQKKIHAAQEKRKVGRPKKVRDTQFKNQPPMFDFISV</sequence>
<dbReference type="KEGG" id="pxu:106119970"/>
<gene>
    <name evidence="1 2 3" type="primary">LOC106119970</name>
</gene>
<dbReference type="RefSeq" id="XP_013170563.1">
    <property type="nucleotide sequence ID" value="XM_013315109.1"/>
</dbReference>
<dbReference type="Proteomes" id="UP000694872">
    <property type="component" value="Unplaced"/>
</dbReference>
<evidence type="ECO:0000313" key="1">
    <source>
        <dbReference type="RefSeq" id="XP_013170563.1"/>
    </source>
</evidence>